<dbReference type="PANTHER" id="PTHR11712:SF336">
    <property type="entry name" value="3-OXOACYL-[ACYL-CARRIER-PROTEIN] SYNTHASE, MITOCHONDRIAL"/>
    <property type="match status" value="1"/>
</dbReference>
<keyword evidence="6" id="KW-0012">Acyltransferase</keyword>
<keyword evidence="2 3" id="KW-0808">Transferase</keyword>
<dbReference type="PANTHER" id="PTHR11712">
    <property type="entry name" value="POLYKETIDE SYNTHASE-RELATED"/>
    <property type="match status" value="1"/>
</dbReference>
<sequence>MNIGTRVYCTGAGVISPLGHDRHSFWSALRSGDSGITEVTLFDTTGLRHHRAGEVRGFRPADYMQSSRYRRMDRYSQMAVAAVGTALRDARLQVTAENAAVVGSVLSTTFGPSASIDGYVQDLKYRGPLEVSPSRFPNTVLNAATGQISMEFGLKGPSSTLAGLPAAAYCFDLLRERKAAAMVASAIDELDRTTYTAYSQLGLLDRITLGEGAAAVVLEAEGAASSRGAAVLAELFGYASLTDPDLQANVATEAPSAETVRRCMALALQRAGIGADRVGAVVLMANGGAVDAAERQALEGLFPYGGPALLPLKRLTGENFHCHSVLGLVAAILMIHHGTVPATAPGGPQRSLAPEAPFVLVNAMDLGGSVSTVVVGPAREGVCRCG</sequence>
<dbReference type="EMBL" id="JAGGLG010000019">
    <property type="protein sequence ID" value="MBP2018922.1"/>
    <property type="molecule type" value="Genomic_DNA"/>
</dbReference>
<name>A0ABS4JTS2_9FIRM</name>
<evidence type="ECO:0000259" key="5">
    <source>
        <dbReference type="Pfam" id="PF02801"/>
    </source>
</evidence>
<dbReference type="Proteomes" id="UP001519289">
    <property type="component" value="Unassembled WGS sequence"/>
</dbReference>
<dbReference type="Gene3D" id="3.40.47.10">
    <property type="match status" value="2"/>
</dbReference>
<dbReference type="GO" id="GO:0004315">
    <property type="term" value="F:3-oxoacyl-[acyl-carrier-protein] synthase activity"/>
    <property type="evidence" value="ECO:0007669"/>
    <property type="project" value="UniProtKB-EC"/>
</dbReference>
<evidence type="ECO:0000313" key="6">
    <source>
        <dbReference type="EMBL" id="MBP2018922.1"/>
    </source>
</evidence>
<dbReference type="InterPro" id="IPR014031">
    <property type="entry name" value="Ketoacyl_synth_C"/>
</dbReference>
<accession>A0ABS4JTS2</accession>
<feature type="domain" description="Beta-ketoacyl synthase-like N-terminal" evidence="4">
    <location>
        <begin position="6"/>
        <end position="220"/>
    </location>
</feature>
<feature type="domain" description="Beta-ketoacyl synthase C-terminal" evidence="5">
    <location>
        <begin position="248"/>
        <end position="344"/>
    </location>
</feature>
<evidence type="ECO:0000256" key="2">
    <source>
        <dbReference type="ARBA" id="ARBA00022679"/>
    </source>
</evidence>
<dbReference type="InterPro" id="IPR000794">
    <property type="entry name" value="Beta-ketoacyl_synthase"/>
</dbReference>
<dbReference type="Pfam" id="PF00109">
    <property type="entry name" value="ketoacyl-synt"/>
    <property type="match status" value="1"/>
</dbReference>
<reference evidence="6 7" key="1">
    <citation type="submission" date="2021-03" db="EMBL/GenBank/DDBJ databases">
        <title>Genomic Encyclopedia of Type Strains, Phase IV (KMG-IV): sequencing the most valuable type-strain genomes for metagenomic binning, comparative biology and taxonomic classification.</title>
        <authorList>
            <person name="Goeker M."/>
        </authorList>
    </citation>
    <scope>NUCLEOTIDE SEQUENCE [LARGE SCALE GENOMIC DNA]</scope>
    <source>
        <strain evidence="6 7">DSM 27138</strain>
    </source>
</reference>
<organism evidence="6 7">
    <name type="scientific">Symbiobacterium terraclitae</name>
    <dbReference type="NCBI Taxonomy" id="557451"/>
    <lineage>
        <taxon>Bacteria</taxon>
        <taxon>Bacillati</taxon>
        <taxon>Bacillota</taxon>
        <taxon>Clostridia</taxon>
        <taxon>Eubacteriales</taxon>
        <taxon>Symbiobacteriaceae</taxon>
        <taxon>Symbiobacterium</taxon>
    </lineage>
</organism>
<evidence type="ECO:0000256" key="3">
    <source>
        <dbReference type="RuleBase" id="RU003694"/>
    </source>
</evidence>
<dbReference type="RefSeq" id="WP_209467046.1">
    <property type="nucleotide sequence ID" value="NZ_JAGGLG010000019.1"/>
</dbReference>
<dbReference type="SUPFAM" id="SSF53901">
    <property type="entry name" value="Thiolase-like"/>
    <property type="match status" value="2"/>
</dbReference>
<dbReference type="Pfam" id="PF02801">
    <property type="entry name" value="Ketoacyl-synt_C"/>
    <property type="match status" value="1"/>
</dbReference>
<gene>
    <name evidence="6" type="ORF">J2Z79_002337</name>
</gene>
<evidence type="ECO:0000256" key="1">
    <source>
        <dbReference type="ARBA" id="ARBA00008467"/>
    </source>
</evidence>
<dbReference type="InterPro" id="IPR014030">
    <property type="entry name" value="Ketoacyl_synth_N"/>
</dbReference>
<dbReference type="InterPro" id="IPR016039">
    <property type="entry name" value="Thiolase-like"/>
</dbReference>
<comment type="caution">
    <text evidence="6">The sequence shown here is derived from an EMBL/GenBank/DDBJ whole genome shotgun (WGS) entry which is preliminary data.</text>
</comment>
<keyword evidence="7" id="KW-1185">Reference proteome</keyword>
<dbReference type="EC" id="2.3.1.179" evidence="6"/>
<evidence type="ECO:0000259" key="4">
    <source>
        <dbReference type="Pfam" id="PF00109"/>
    </source>
</evidence>
<evidence type="ECO:0000313" key="7">
    <source>
        <dbReference type="Proteomes" id="UP001519289"/>
    </source>
</evidence>
<proteinExistence type="inferred from homology"/>
<comment type="similarity">
    <text evidence="1 3">Belongs to the thiolase-like superfamily. Beta-ketoacyl-ACP synthases family.</text>
</comment>
<protein>
    <submittedName>
        <fullName evidence="6">3-oxoacyl-[acyl-carrier-protein] synthase II</fullName>
        <ecNumber evidence="6">2.3.1.179</ecNumber>
    </submittedName>
</protein>